<dbReference type="SUPFAM" id="SSF46785">
    <property type="entry name" value="Winged helix' DNA-binding domain"/>
    <property type="match status" value="1"/>
</dbReference>
<evidence type="ECO:0000256" key="1">
    <source>
        <dbReference type="SAM" id="Coils"/>
    </source>
</evidence>
<gene>
    <name evidence="4" type="ORF">ACFP0N_34215</name>
</gene>
<dbReference type="RefSeq" id="WP_313765507.1">
    <property type="nucleotide sequence ID" value="NZ_BAAAVH010000002.1"/>
</dbReference>
<evidence type="ECO:0000259" key="3">
    <source>
        <dbReference type="Pfam" id="PF03551"/>
    </source>
</evidence>
<dbReference type="InterPro" id="IPR005149">
    <property type="entry name" value="Tscrpt_reg_PadR_N"/>
</dbReference>
<feature type="compositionally biased region" description="Basic and acidic residues" evidence="2">
    <location>
        <begin position="163"/>
        <end position="197"/>
    </location>
</feature>
<dbReference type="EMBL" id="JBHSOD010000070">
    <property type="protein sequence ID" value="MFC5890031.1"/>
    <property type="molecule type" value="Genomic_DNA"/>
</dbReference>
<feature type="domain" description="Transcription regulator PadR N-terminal" evidence="3">
    <location>
        <begin position="14"/>
        <end position="82"/>
    </location>
</feature>
<evidence type="ECO:0000313" key="5">
    <source>
        <dbReference type="Proteomes" id="UP001596067"/>
    </source>
</evidence>
<name>A0ABW1F9P9_9ACTN</name>
<evidence type="ECO:0000256" key="2">
    <source>
        <dbReference type="SAM" id="MobiDB-lite"/>
    </source>
</evidence>
<sequence>MSPVFGHGRLRLYLLKLLDESPRHGYEVIRLLEERFQGLYAPSAGTVYPRLAKLEQEGLVAHSTEGGRKVYRLTDAGRTELAARQGELDELELEIRDSVAQLAGAIREDVRDSAKDLREELWGAAKQAPRPEPAEDGDPWAGPWGDKDAWQRAKEEFTQFKRQAKEQAKRAKEQEKAAKAKAKAAEEEARRLREQSRAARTAAQQEALRIKRRVEQQVREHAAKGDWPTGLAEGLSELTKGLAGLADAARWGHPTEEAGPAAERITVTRIDLDKDGSAGSAPADPPAWTATDPAGDPARELERLLDRFRDQVRDAARDGRVTADRLNEARTVLGQAGERLKRLLG</sequence>
<protein>
    <submittedName>
        <fullName evidence="4">PadR family transcriptional regulator</fullName>
    </submittedName>
</protein>
<evidence type="ECO:0000313" key="4">
    <source>
        <dbReference type="EMBL" id="MFC5890031.1"/>
    </source>
</evidence>
<proteinExistence type="predicted"/>
<dbReference type="Gene3D" id="1.10.10.10">
    <property type="entry name" value="Winged helix-like DNA-binding domain superfamily/Winged helix DNA-binding domain"/>
    <property type="match status" value="1"/>
</dbReference>
<keyword evidence="1" id="KW-0175">Coiled coil</keyword>
<dbReference type="InterPro" id="IPR036390">
    <property type="entry name" value="WH_DNA-bd_sf"/>
</dbReference>
<dbReference type="Pfam" id="PF03551">
    <property type="entry name" value="PadR"/>
    <property type="match status" value="1"/>
</dbReference>
<dbReference type="Proteomes" id="UP001596067">
    <property type="component" value="Unassembled WGS sequence"/>
</dbReference>
<organism evidence="4 5">
    <name type="scientific">Kitasatospora aburaviensis</name>
    <dbReference type="NCBI Taxonomy" id="67265"/>
    <lineage>
        <taxon>Bacteria</taxon>
        <taxon>Bacillati</taxon>
        <taxon>Actinomycetota</taxon>
        <taxon>Actinomycetes</taxon>
        <taxon>Kitasatosporales</taxon>
        <taxon>Streptomycetaceae</taxon>
        <taxon>Kitasatospora</taxon>
    </lineage>
</organism>
<dbReference type="PANTHER" id="PTHR43252:SF7">
    <property type="entry name" value="TRANSCRIPTIONAL REGULATOR YQJI"/>
    <property type="match status" value="1"/>
</dbReference>
<feature type="region of interest" description="Disordered" evidence="2">
    <location>
        <begin position="273"/>
        <end position="298"/>
    </location>
</feature>
<accession>A0ABW1F9P9</accession>
<reference evidence="5" key="1">
    <citation type="journal article" date="2019" name="Int. J. Syst. Evol. Microbiol.">
        <title>The Global Catalogue of Microorganisms (GCM) 10K type strain sequencing project: providing services to taxonomists for standard genome sequencing and annotation.</title>
        <authorList>
            <consortium name="The Broad Institute Genomics Platform"/>
            <consortium name="The Broad Institute Genome Sequencing Center for Infectious Disease"/>
            <person name="Wu L."/>
            <person name="Ma J."/>
        </authorList>
    </citation>
    <scope>NUCLEOTIDE SEQUENCE [LARGE SCALE GENOMIC DNA]</scope>
    <source>
        <strain evidence="5">CGMCC 4.1469</strain>
    </source>
</reference>
<feature type="compositionally biased region" description="Low complexity" evidence="2">
    <location>
        <begin position="277"/>
        <end position="296"/>
    </location>
</feature>
<feature type="region of interest" description="Disordered" evidence="2">
    <location>
        <begin position="124"/>
        <end position="146"/>
    </location>
</feature>
<comment type="caution">
    <text evidence="4">The sequence shown here is derived from an EMBL/GenBank/DDBJ whole genome shotgun (WGS) entry which is preliminary data.</text>
</comment>
<feature type="region of interest" description="Disordered" evidence="2">
    <location>
        <begin position="163"/>
        <end position="204"/>
    </location>
</feature>
<dbReference type="InterPro" id="IPR036388">
    <property type="entry name" value="WH-like_DNA-bd_sf"/>
</dbReference>
<keyword evidence="5" id="KW-1185">Reference proteome</keyword>
<dbReference type="PANTHER" id="PTHR43252">
    <property type="entry name" value="TRANSCRIPTIONAL REGULATOR YQJI"/>
    <property type="match status" value="1"/>
</dbReference>
<feature type="coiled-coil region" evidence="1">
    <location>
        <begin position="81"/>
        <end position="108"/>
    </location>
</feature>